<evidence type="ECO:0000256" key="9">
    <source>
        <dbReference type="SAM" id="Phobius"/>
    </source>
</evidence>
<feature type="transmembrane region" description="Helical" evidence="9">
    <location>
        <begin position="190"/>
        <end position="209"/>
    </location>
</feature>
<dbReference type="InterPro" id="IPR052157">
    <property type="entry name" value="BCAA_transport_permease"/>
</dbReference>
<keyword evidence="2" id="KW-0813">Transport</keyword>
<dbReference type="Pfam" id="PF02653">
    <property type="entry name" value="BPD_transp_2"/>
    <property type="match status" value="1"/>
</dbReference>
<dbReference type="InterPro" id="IPR001851">
    <property type="entry name" value="ABC_transp_permease"/>
</dbReference>
<keyword evidence="4 9" id="KW-0812">Transmembrane</keyword>
<evidence type="ECO:0000256" key="6">
    <source>
        <dbReference type="ARBA" id="ARBA00022989"/>
    </source>
</evidence>
<feature type="transmembrane region" description="Helical" evidence="9">
    <location>
        <begin position="139"/>
        <end position="161"/>
    </location>
</feature>
<proteinExistence type="inferred from homology"/>
<organism evidence="10 11">
    <name type="scientific">Sulfitobacter dubius</name>
    <dbReference type="NCBI Taxonomy" id="218673"/>
    <lineage>
        <taxon>Bacteria</taxon>
        <taxon>Pseudomonadati</taxon>
        <taxon>Pseudomonadota</taxon>
        <taxon>Alphaproteobacteria</taxon>
        <taxon>Rhodobacterales</taxon>
        <taxon>Roseobacteraceae</taxon>
        <taxon>Sulfitobacter</taxon>
    </lineage>
</organism>
<keyword evidence="7 9" id="KW-0472">Membrane</keyword>
<accession>A0ABY3ZPB3</accession>
<dbReference type="RefSeq" id="WP_243263464.1">
    <property type="nucleotide sequence ID" value="NZ_CP085145.1"/>
</dbReference>
<evidence type="ECO:0000256" key="5">
    <source>
        <dbReference type="ARBA" id="ARBA00022970"/>
    </source>
</evidence>
<evidence type="ECO:0000256" key="4">
    <source>
        <dbReference type="ARBA" id="ARBA00022692"/>
    </source>
</evidence>
<dbReference type="PANTHER" id="PTHR11795:SF445">
    <property type="entry name" value="AMINO ACID ABC TRANSPORTER PERMEASE PROTEIN"/>
    <property type="match status" value="1"/>
</dbReference>
<comment type="subcellular location">
    <subcellularLocation>
        <location evidence="1">Cell membrane</location>
        <topology evidence="1">Multi-pass membrane protein</topology>
    </subcellularLocation>
</comment>
<reference evidence="11" key="1">
    <citation type="journal article" date="2022" name="Microorganisms">
        <title>Beyond the ABCs#Discovery of Three New Plasmid Types in Rhodobacterales (RepQ, RepY, RepW).</title>
        <authorList>
            <person name="Freese H.M."/>
            <person name="Ringel V."/>
            <person name="Overmann J."/>
            <person name="Petersen J."/>
        </authorList>
    </citation>
    <scope>NUCLEOTIDE SEQUENCE [LARGE SCALE GENOMIC DNA]</scope>
    <source>
        <strain evidence="11">DSM 109990</strain>
        <plasmid evidence="11">pDSM109990_a</plasmid>
    </source>
</reference>
<feature type="transmembrane region" description="Helical" evidence="9">
    <location>
        <begin position="12"/>
        <end position="33"/>
    </location>
</feature>
<keyword evidence="5" id="KW-0029">Amino-acid transport</keyword>
<dbReference type="EMBL" id="CP085145">
    <property type="protein sequence ID" value="UOA16495.1"/>
    <property type="molecule type" value="Genomic_DNA"/>
</dbReference>
<evidence type="ECO:0000313" key="10">
    <source>
        <dbReference type="EMBL" id="UOA16495.1"/>
    </source>
</evidence>
<evidence type="ECO:0000256" key="1">
    <source>
        <dbReference type="ARBA" id="ARBA00004651"/>
    </source>
</evidence>
<name>A0ABY3ZPB3_9RHOB</name>
<geneLocation type="plasmid" evidence="10 11">
    <name>pDSM109990_a</name>
</geneLocation>
<feature type="transmembrane region" description="Helical" evidence="9">
    <location>
        <begin position="92"/>
        <end position="115"/>
    </location>
</feature>
<evidence type="ECO:0000256" key="8">
    <source>
        <dbReference type="ARBA" id="ARBA00037998"/>
    </source>
</evidence>
<keyword evidence="6 9" id="KW-1133">Transmembrane helix</keyword>
<dbReference type="Proteomes" id="UP000831019">
    <property type="component" value="Plasmid pDSM109990_a"/>
</dbReference>
<keyword evidence="10" id="KW-0614">Plasmid</keyword>
<dbReference type="PANTHER" id="PTHR11795">
    <property type="entry name" value="BRANCHED-CHAIN AMINO ACID TRANSPORT SYSTEM PERMEASE PROTEIN LIVH"/>
    <property type="match status" value="1"/>
</dbReference>
<keyword evidence="3" id="KW-1003">Cell membrane</keyword>
<protein>
    <submittedName>
        <fullName evidence="10">High-affinity branched-chain amino acid transport system permease protein LivH</fullName>
    </submittedName>
</protein>
<evidence type="ECO:0000256" key="7">
    <source>
        <dbReference type="ARBA" id="ARBA00023136"/>
    </source>
</evidence>
<feature type="transmembrane region" description="Helical" evidence="9">
    <location>
        <begin position="229"/>
        <end position="250"/>
    </location>
</feature>
<feature type="transmembrane region" description="Helical" evidence="9">
    <location>
        <begin position="62"/>
        <end position="80"/>
    </location>
</feature>
<sequence length="297" mass="31183">MSDYLIQQVVNGLSLGSLYALVAIGFSLIYGVIRLVNFAHGDLLMIGAFMTFGLVASDVVPWAAIPLLVLAGGFAAGGLIERIAFRSISGAPMITGFIVTLSASVAIQNLALIFLGSQPRNFNFPEVFRMRLPLGGADVALIDLVIPAVTLLCALGLTTFIRKTRVGIAIRAVAENPFAAQLMGISIGRLVFLVFGLGGALAALAGLFWSGKYGQINPLMGFLPGLKAFLATIIGGVGSLPGAIVGGYILGFSEIAFVGFLPPEYSGYRDAFVFGLLILILLVRPQGLFGEAEQERA</sequence>
<gene>
    <name evidence="10" type="primary">livH_9</name>
    <name evidence="10" type="ORF">DSM109990_03377</name>
</gene>
<dbReference type="CDD" id="cd06582">
    <property type="entry name" value="TM_PBP1_LivH_like"/>
    <property type="match status" value="1"/>
</dbReference>
<evidence type="ECO:0000256" key="3">
    <source>
        <dbReference type="ARBA" id="ARBA00022475"/>
    </source>
</evidence>
<evidence type="ECO:0000256" key="2">
    <source>
        <dbReference type="ARBA" id="ARBA00022448"/>
    </source>
</evidence>
<feature type="transmembrane region" description="Helical" evidence="9">
    <location>
        <begin position="271"/>
        <end position="289"/>
    </location>
</feature>
<keyword evidence="11" id="KW-1185">Reference proteome</keyword>
<evidence type="ECO:0000313" key="11">
    <source>
        <dbReference type="Proteomes" id="UP000831019"/>
    </source>
</evidence>
<comment type="similarity">
    <text evidence="8">Belongs to the binding-protein-dependent transport system permease family. LivHM subfamily.</text>
</comment>